<evidence type="ECO:0000313" key="3">
    <source>
        <dbReference type="Proteomes" id="UP001500897"/>
    </source>
</evidence>
<gene>
    <name evidence="2" type="ORF">GCM10009759_63370</name>
</gene>
<dbReference type="PROSITE" id="PS50075">
    <property type="entry name" value="CARRIER"/>
    <property type="match status" value="1"/>
</dbReference>
<dbReference type="Gene3D" id="1.10.1200.10">
    <property type="entry name" value="ACP-like"/>
    <property type="match status" value="1"/>
</dbReference>
<reference evidence="3" key="1">
    <citation type="journal article" date="2019" name="Int. J. Syst. Evol. Microbiol.">
        <title>The Global Catalogue of Microorganisms (GCM) 10K type strain sequencing project: providing services to taxonomists for standard genome sequencing and annotation.</title>
        <authorList>
            <consortium name="The Broad Institute Genomics Platform"/>
            <consortium name="The Broad Institute Genome Sequencing Center for Infectious Disease"/>
            <person name="Wu L."/>
            <person name="Ma J."/>
        </authorList>
    </citation>
    <scope>NUCLEOTIDE SEQUENCE [LARGE SCALE GENOMIC DNA]</scope>
    <source>
        <strain evidence="3">JCM 14559</strain>
    </source>
</reference>
<dbReference type="EMBL" id="BAAANS010000057">
    <property type="protein sequence ID" value="GAA2117192.1"/>
    <property type="molecule type" value="Genomic_DNA"/>
</dbReference>
<dbReference type="Proteomes" id="UP001500897">
    <property type="component" value="Unassembled WGS sequence"/>
</dbReference>
<sequence length="86" mass="8944">MSETIGAQVRKLVGEMSPLGARTAQSDDRLVEDLGYDSLAVIELSLQLEATFALQPMAQGTAVDITTVGGIERLVEEALGAPADAA</sequence>
<dbReference type="Pfam" id="PF00550">
    <property type="entry name" value="PP-binding"/>
    <property type="match status" value="1"/>
</dbReference>
<feature type="domain" description="Carrier" evidence="1">
    <location>
        <begin position="3"/>
        <end position="79"/>
    </location>
</feature>
<protein>
    <recommendedName>
        <fullName evidence="1">Carrier domain-containing protein</fullName>
    </recommendedName>
</protein>
<dbReference type="InterPro" id="IPR009081">
    <property type="entry name" value="PP-bd_ACP"/>
</dbReference>
<accession>A0ABP5JFA9</accession>
<comment type="caution">
    <text evidence="2">The sequence shown here is derived from an EMBL/GenBank/DDBJ whole genome shotgun (WGS) entry which is preliminary data.</text>
</comment>
<dbReference type="RefSeq" id="WP_344557126.1">
    <property type="nucleotide sequence ID" value="NZ_BAAANS010000057.1"/>
</dbReference>
<organism evidence="2 3">
    <name type="scientific">Kitasatospora saccharophila</name>
    <dbReference type="NCBI Taxonomy" id="407973"/>
    <lineage>
        <taxon>Bacteria</taxon>
        <taxon>Bacillati</taxon>
        <taxon>Actinomycetota</taxon>
        <taxon>Actinomycetes</taxon>
        <taxon>Kitasatosporales</taxon>
        <taxon>Streptomycetaceae</taxon>
        <taxon>Kitasatospora</taxon>
    </lineage>
</organism>
<evidence type="ECO:0000313" key="2">
    <source>
        <dbReference type="EMBL" id="GAA2117192.1"/>
    </source>
</evidence>
<dbReference type="InterPro" id="IPR036736">
    <property type="entry name" value="ACP-like_sf"/>
</dbReference>
<name>A0ABP5JFA9_9ACTN</name>
<keyword evidence="3" id="KW-1185">Reference proteome</keyword>
<dbReference type="SUPFAM" id="SSF47336">
    <property type="entry name" value="ACP-like"/>
    <property type="match status" value="1"/>
</dbReference>
<evidence type="ECO:0000259" key="1">
    <source>
        <dbReference type="PROSITE" id="PS50075"/>
    </source>
</evidence>
<proteinExistence type="predicted"/>